<accession>A0A2S2R413</accession>
<dbReference type="AlphaFoldDB" id="A0A2S2R413"/>
<evidence type="ECO:0000313" key="1">
    <source>
        <dbReference type="EMBL" id="MBY84092.1"/>
    </source>
</evidence>
<gene>
    <name evidence="1" type="ORF">g.63252</name>
</gene>
<sequence length="113" mass="13416">MWRGKITLVCCQPKEKFFTHSILPKIIQNIKKVLGNKAPRRLTTTAFIHLRIIYHHRPPIQTHTHTHSKSEIQRISLSGRPRRYFLFVQYTVFIKNGKNRKIIYIFNGNSFSL</sequence>
<proteinExistence type="predicted"/>
<name>A0A2S2R413_9HEMI</name>
<organism evidence="1">
    <name type="scientific">Sipha flava</name>
    <name type="common">yellow sugarcane aphid</name>
    <dbReference type="NCBI Taxonomy" id="143950"/>
    <lineage>
        <taxon>Eukaryota</taxon>
        <taxon>Metazoa</taxon>
        <taxon>Ecdysozoa</taxon>
        <taxon>Arthropoda</taxon>
        <taxon>Hexapoda</taxon>
        <taxon>Insecta</taxon>
        <taxon>Pterygota</taxon>
        <taxon>Neoptera</taxon>
        <taxon>Paraneoptera</taxon>
        <taxon>Hemiptera</taxon>
        <taxon>Sternorrhyncha</taxon>
        <taxon>Aphidomorpha</taxon>
        <taxon>Aphidoidea</taxon>
        <taxon>Aphididae</taxon>
        <taxon>Sipha</taxon>
    </lineage>
</organism>
<protein>
    <submittedName>
        <fullName evidence="1">Uncharacterized protein</fullName>
    </submittedName>
</protein>
<reference evidence="1" key="1">
    <citation type="submission" date="2018-04" db="EMBL/GenBank/DDBJ databases">
        <title>Transcriptome assembly of Sipha flava.</title>
        <authorList>
            <person name="Scully E.D."/>
            <person name="Geib S.M."/>
            <person name="Palmer N.A."/>
            <person name="Koch K."/>
            <person name="Bradshaw J."/>
            <person name="Heng-Moss T."/>
            <person name="Sarath G."/>
        </authorList>
    </citation>
    <scope>NUCLEOTIDE SEQUENCE</scope>
</reference>
<dbReference type="EMBL" id="GGMS01014889">
    <property type="protein sequence ID" value="MBY84092.1"/>
    <property type="molecule type" value="Transcribed_RNA"/>
</dbReference>